<dbReference type="GeneID" id="54357321"/>
<dbReference type="RefSeq" id="XP_033454721.1">
    <property type="nucleotide sequence ID" value="XM_033599522.1"/>
</dbReference>
<name>A0A6J3LP73_9PEZI</name>
<sequence length="72" mass="8293">MTSCNNSFFVTPQYHELTVARINDAQSPQIVDKLNDTHRRLVVVPTKRAEDESKSQHHPPKRSNQTSQHCTH</sequence>
<proteinExistence type="predicted"/>
<accession>A0A6J3LP73</accession>
<dbReference type="AlphaFoldDB" id="A0A6J3LP73"/>
<evidence type="ECO:0000313" key="3">
    <source>
        <dbReference type="RefSeq" id="XP_033454721.1"/>
    </source>
</evidence>
<evidence type="ECO:0000256" key="1">
    <source>
        <dbReference type="SAM" id="MobiDB-lite"/>
    </source>
</evidence>
<feature type="compositionally biased region" description="Polar residues" evidence="1">
    <location>
        <begin position="62"/>
        <end position="72"/>
    </location>
</feature>
<gene>
    <name evidence="3" type="ORF">K489DRAFT_190043</name>
</gene>
<reference evidence="3" key="1">
    <citation type="submission" date="2020-01" db="EMBL/GenBank/DDBJ databases">
        <authorList>
            <consortium name="DOE Joint Genome Institute"/>
            <person name="Haridas S."/>
            <person name="Albert R."/>
            <person name="Binder M."/>
            <person name="Bloem J."/>
            <person name="Labutti K."/>
            <person name="Salamov A."/>
            <person name="Andreopoulos B."/>
            <person name="Baker S.E."/>
            <person name="Barry K."/>
            <person name="Bills G."/>
            <person name="Bluhm B.H."/>
            <person name="Cannon C."/>
            <person name="Castanera R."/>
            <person name="Culley D.E."/>
            <person name="Daum C."/>
            <person name="Ezra D."/>
            <person name="Gonzalez J.B."/>
            <person name="Henrissat B."/>
            <person name="Kuo A."/>
            <person name="Liang C."/>
            <person name="Lipzen A."/>
            <person name="Lutzoni F."/>
            <person name="Magnuson J."/>
            <person name="Mondo S."/>
            <person name="Nolan M."/>
            <person name="Ohm R."/>
            <person name="Pangilinan J."/>
            <person name="Park H.-J."/>
            <person name="Ramirez L."/>
            <person name="Alfaro M."/>
            <person name="Sun H."/>
            <person name="Tritt A."/>
            <person name="Yoshinaga Y."/>
            <person name="Zwiers L.-H."/>
            <person name="Turgeon B.G."/>
            <person name="Goodwin S.B."/>
            <person name="Spatafora J.W."/>
            <person name="Crous P.W."/>
            <person name="Grigoriev I.V."/>
        </authorList>
    </citation>
    <scope>NUCLEOTIDE SEQUENCE</scope>
    <source>
        <strain evidence="3">CBS 342.82</strain>
    </source>
</reference>
<protein>
    <submittedName>
        <fullName evidence="3">Uncharacterized protein</fullName>
    </submittedName>
</protein>
<reference evidence="3" key="3">
    <citation type="submission" date="2025-08" db="UniProtKB">
        <authorList>
            <consortium name="RefSeq"/>
        </authorList>
    </citation>
    <scope>IDENTIFICATION</scope>
    <source>
        <strain evidence="3">CBS 342.82</strain>
    </source>
</reference>
<evidence type="ECO:0000313" key="2">
    <source>
        <dbReference type="Proteomes" id="UP000504637"/>
    </source>
</evidence>
<organism evidence="3">
    <name type="scientific">Dissoconium aciculare CBS 342.82</name>
    <dbReference type="NCBI Taxonomy" id="1314786"/>
    <lineage>
        <taxon>Eukaryota</taxon>
        <taxon>Fungi</taxon>
        <taxon>Dikarya</taxon>
        <taxon>Ascomycota</taxon>
        <taxon>Pezizomycotina</taxon>
        <taxon>Dothideomycetes</taxon>
        <taxon>Dothideomycetidae</taxon>
        <taxon>Mycosphaerellales</taxon>
        <taxon>Dissoconiaceae</taxon>
        <taxon>Dissoconium</taxon>
    </lineage>
</organism>
<keyword evidence="2" id="KW-1185">Reference proteome</keyword>
<feature type="region of interest" description="Disordered" evidence="1">
    <location>
        <begin position="45"/>
        <end position="72"/>
    </location>
</feature>
<dbReference type="Proteomes" id="UP000504637">
    <property type="component" value="Unplaced"/>
</dbReference>
<reference evidence="3" key="2">
    <citation type="submission" date="2020-04" db="EMBL/GenBank/DDBJ databases">
        <authorList>
            <consortium name="NCBI Genome Project"/>
        </authorList>
    </citation>
    <scope>NUCLEOTIDE SEQUENCE</scope>
    <source>
        <strain evidence="3">CBS 342.82</strain>
    </source>
</reference>